<gene>
    <name evidence="2" type="ORF">RhiirC2_735418</name>
</gene>
<comment type="caution">
    <text evidence="2">The sequence shown here is derived from an EMBL/GenBank/DDBJ whole genome shotgun (WGS) entry which is preliminary data.</text>
</comment>
<keyword evidence="1" id="KW-0472">Membrane</keyword>
<protein>
    <submittedName>
        <fullName evidence="2">Uncharacterized protein</fullName>
    </submittedName>
</protein>
<organism evidence="2 3">
    <name type="scientific">Rhizophagus irregularis</name>
    <dbReference type="NCBI Taxonomy" id="588596"/>
    <lineage>
        <taxon>Eukaryota</taxon>
        <taxon>Fungi</taxon>
        <taxon>Fungi incertae sedis</taxon>
        <taxon>Mucoromycota</taxon>
        <taxon>Glomeromycotina</taxon>
        <taxon>Glomeromycetes</taxon>
        <taxon>Glomerales</taxon>
        <taxon>Glomeraceae</taxon>
        <taxon>Rhizophagus</taxon>
    </lineage>
</organism>
<reference evidence="2 3" key="1">
    <citation type="submission" date="2016-04" db="EMBL/GenBank/DDBJ databases">
        <title>Genome analyses suggest a sexual origin of heterokaryosis in a supposedly ancient asexual fungus.</title>
        <authorList>
            <person name="Ropars J."/>
            <person name="Sedzielewska K."/>
            <person name="Noel J."/>
            <person name="Charron P."/>
            <person name="Farinelli L."/>
            <person name="Marton T."/>
            <person name="Kruger M."/>
            <person name="Pelin A."/>
            <person name="Brachmann A."/>
            <person name="Corradi N."/>
        </authorList>
    </citation>
    <scope>NUCLEOTIDE SEQUENCE [LARGE SCALE GENOMIC DNA]</scope>
    <source>
        <strain evidence="2 3">C2</strain>
    </source>
</reference>
<evidence type="ECO:0000313" key="3">
    <source>
        <dbReference type="Proteomes" id="UP000233469"/>
    </source>
</evidence>
<reference evidence="2 3" key="2">
    <citation type="submission" date="2017-10" db="EMBL/GenBank/DDBJ databases">
        <title>Extensive intraspecific genome diversity in a model arbuscular mycorrhizal fungus.</title>
        <authorList>
            <person name="Chen E.C.H."/>
            <person name="Morin E."/>
            <person name="Baudet D."/>
            <person name="Noel J."/>
            <person name="Ndikumana S."/>
            <person name="Charron P."/>
            <person name="St-Onge C."/>
            <person name="Giorgi J."/>
            <person name="Grigoriev I.V."/>
            <person name="Roux C."/>
            <person name="Martin F.M."/>
            <person name="Corradi N."/>
        </authorList>
    </citation>
    <scope>NUCLEOTIDE SEQUENCE [LARGE SCALE GENOMIC DNA]</scope>
    <source>
        <strain evidence="2 3">C2</strain>
    </source>
</reference>
<evidence type="ECO:0000256" key="1">
    <source>
        <dbReference type="SAM" id="Phobius"/>
    </source>
</evidence>
<dbReference type="AlphaFoldDB" id="A0A2N1NQ23"/>
<dbReference type="Proteomes" id="UP000233469">
    <property type="component" value="Unassembled WGS sequence"/>
</dbReference>
<evidence type="ECO:0000313" key="2">
    <source>
        <dbReference type="EMBL" id="PKK75995.1"/>
    </source>
</evidence>
<accession>A0A2N1NQ23</accession>
<sequence length="69" mass="8212">MKIIFAVDRIGPFRIRISSKNRFTWYITACFMITVFNILWNYSLLIKKSLPKYAKGQFDALIRKGQEHL</sequence>
<dbReference type="VEuPathDB" id="FungiDB:FUN_005897"/>
<dbReference type="EMBL" id="LLXL01000210">
    <property type="protein sequence ID" value="PKK75995.1"/>
    <property type="molecule type" value="Genomic_DNA"/>
</dbReference>
<keyword evidence="1" id="KW-0812">Transmembrane</keyword>
<proteinExistence type="predicted"/>
<feature type="transmembrane region" description="Helical" evidence="1">
    <location>
        <begin position="23"/>
        <end position="45"/>
    </location>
</feature>
<keyword evidence="1" id="KW-1133">Transmembrane helix</keyword>
<name>A0A2N1NQ23_9GLOM</name>